<dbReference type="RefSeq" id="WP_068617299.1">
    <property type="nucleotide sequence ID" value="NZ_CP016268.1"/>
</dbReference>
<dbReference type="GO" id="GO:0005886">
    <property type="term" value="C:plasma membrane"/>
    <property type="evidence" value="ECO:0007669"/>
    <property type="project" value="InterPro"/>
</dbReference>
<evidence type="ECO:0000256" key="4">
    <source>
        <dbReference type="ARBA" id="ARBA00022989"/>
    </source>
</evidence>
<dbReference type="GO" id="GO:0017089">
    <property type="term" value="F:glycolipid transfer activity"/>
    <property type="evidence" value="ECO:0007669"/>
    <property type="project" value="TreeGrafter"/>
</dbReference>
<dbReference type="InterPro" id="IPR052363">
    <property type="entry name" value="LPS_export_LptC"/>
</dbReference>
<evidence type="ECO:0000256" key="3">
    <source>
        <dbReference type="ARBA" id="ARBA00022692"/>
    </source>
</evidence>
<dbReference type="AlphaFoldDB" id="A0A193LI73"/>
<keyword evidence="5" id="KW-0472">Membrane</keyword>
<keyword evidence="1" id="KW-1003">Cell membrane</keyword>
<gene>
    <name evidence="7" type="ORF">BA177_14285</name>
</gene>
<evidence type="ECO:0000256" key="1">
    <source>
        <dbReference type="ARBA" id="ARBA00022475"/>
    </source>
</evidence>
<dbReference type="PANTHER" id="PTHR37481">
    <property type="entry name" value="LIPOPOLYSACCHARIDE EXPORT SYSTEM PROTEIN LPTC"/>
    <property type="match status" value="1"/>
</dbReference>
<dbReference type="InterPro" id="IPR026265">
    <property type="entry name" value="LptC"/>
</dbReference>
<accession>A0A193LI73</accession>
<evidence type="ECO:0000256" key="2">
    <source>
        <dbReference type="ARBA" id="ARBA00022519"/>
    </source>
</evidence>
<dbReference type="NCBIfam" id="TIGR04409">
    <property type="entry name" value="LptC_YrbK"/>
    <property type="match status" value="1"/>
</dbReference>
<dbReference type="InterPro" id="IPR010664">
    <property type="entry name" value="LipoPS_assembly_LptC-rel"/>
</dbReference>
<dbReference type="PANTHER" id="PTHR37481:SF1">
    <property type="entry name" value="LIPOPOLYSACCHARIDE EXPORT SYSTEM PROTEIN LPTC"/>
    <property type="match status" value="1"/>
</dbReference>
<dbReference type="Gene3D" id="2.60.450.10">
    <property type="entry name" value="Lipopolysaccharide (LPS) transport protein A like domain"/>
    <property type="match status" value="1"/>
</dbReference>
<dbReference type="OrthoDB" id="5659892at2"/>
<feature type="chain" id="PRO_5008260260" evidence="6">
    <location>
        <begin position="30"/>
        <end position="185"/>
    </location>
</feature>
<sequence>MTGRHVAGFIALLGAAAASWYLASSLDTAAPPVSGTGGIQQGYYLRSARILGTGDSGQLLYEIEAEYAEQRGTDEIAFDNVRIQYAADSDIPWSVSADQALITGEEQHLTLSGHVVAVSNRGFSGAVTEIRTDWLELEPGKYRAATDQRVQIRIGERSLTATGMEALFDQNRLELKSNVSGKFVP</sequence>
<keyword evidence="2" id="KW-0997">Cell inner membrane</keyword>
<keyword evidence="4" id="KW-1133">Transmembrane helix</keyword>
<keyword evidence="3" id="KW-0812">Transmembrane</keyword>
<evidence type="ECO:0000256" key="6">
    <source>
        <dbReference type="SAM" id="SignalP"/>
    </source>
</evidence>
<proteinExistence type="predicted"/>
<dbReference type="STRING" id="1548547.BA177_14285"/>
<evidence type="ECO:0000313" key="8">
    <source>
        <dbReference type="Proteomes" id="UP000092695"/>
    </source>
</evidence>
<dbReference type="Pfam" id="PF06835">
    <property type="entry name" value="LptC"/>
    <property type="match status" value="1"/>
</dbReference>
<dbReference type="EMBL" id="CP016268">
    <property type="protein sequence ID" value="ANO52202.1"/>
    <property type="molecule type" value="Genomic_DNA"/>
</dbReference>
<dbReference type="GO" id="GO:0015221">
    <property type="term" value="F:lipopolysaccharide transmembrane transporter activity"/>
    <property type="evidence" value="ECO:0007669"/>
    <property type="project" value="InterPro"/>
</dbReference>
<dbReference type="GO" id="GO:0030288">
    <property type="term" value="C:outer membrane-bounded periplasmic space"/>
    <property type="evidence" value="ECO:0007669"/>
    <property type="project" value="TreeGrafter"/>
</dbReference>
<evidence type="ECO:0000256" key="5">
    <source>
        <dbReference type="ARBA" id="ARBA00023136"/>
    </source>
</evidence>
<keyword evidence="6" id="KW-0732">Signal</keyword>
<keyword evidence="8" id="KW-1185">Reference proteome</keyword>
<reference evidence="7 8" key="1">
    <citation type="submission" date="2016-06" db="EMBL/GenBank/DDBJ databases">
        <title>Complete genome sequence of a deep-branching marine Gamma Proteobacterium Woeseia oceani type strain XK5.</title>
        <authorList>
            <person name="Mu D."/>
            <person name="Du Z."/>
        </authorList>
    </citation>
    <scope>NUCLEOTIDE SEQUENCE [LARGE SCALE GENOMIC DNA]</scope>
    <source>
        <strain evidence="7 8">XK5</strain>
    </source>
</reference>
<dbReference type="Proteomes" id="UP000092695">
    <property type="component" value="Chromosome"/>
</dbReference>
<organism evidence="7 8">
    <name type="scientific">Woeseia oceani</name>
    <dbReference type="NCBI Taxonomy" id="1548547"/>
    <lineage>
        <taxon>Bacteria</taxon>
        <taxon>Pseudomonadati</taxon>
        <taxon>Pseudomonadota</taxon>
        <taxon>Gammaproteobacteria</taxon>
        <taxon>Woeseiales</taxon>
        <taxon>Woeseiaceae</taxon>
        <taxon>Woeseia</taxon>
    </lineage>
</organism>
<protein>
    <submittedName>
        <fullName evidence="7">LPS export ABC transporter periplasmic protein LptC</fullName>
    </submittedName>
</protein>
<name>A0A193LI73_9GAMM</name>
<dbReference type="KEGG" id="woc:BA177_14285"/>
<evidence type="ECO:0000313" key="7">
    <source>
        <dbReference type="EMBL" id="ANO52202.1"/>
    </source>
</evidence>
<feature type="signal peptide" evidence="6">
    <location>
        <begin position="1"/>
        <end position="29"/>
    </location>
</feature>